<evidence type="ECO:0000256" key="1">
    <source>
        <dbReference type="ARBA" id="ARBA00004776"/>
    </source>
</evidence>
<reference evidence="6 7" key="1">
    <citation type="submission" date="2020-08" db="EMBL/GenBank/DDBJ databases">
        <title>Sequencing the genomes of 1000 actinobacteria strains.</title>
        <authorList>
            <person name="Klenk H.-P."/>
        </authorList>
    </citation>
    <scope>NUCLEOTIDE SEQUENCE [LARGE SCALE GENOMIC DNA]</scope>
    <source>
        <strain evidence="6 7">DSM 27099</strain>
    </source>
</reference>
<dbReference type="AlphaFoldDB" id="A0A7W4V3T5"/>
<evidence type="ECO:0000259" key="5">
    <source>
        <dbReference type="Pfam" id="PF00535"/>
    </source>
</evidence>
<keyword evidence="4 6" id="KW-0808">Transferase</keyword>
<dbReference type="GO" id="GO:0016757">
    <property type="term" value="F:glycosyltransferase activity"/>
    <property type="evidence" value="ECO:0007669"/>
    <property type="project" value="UniProtKB-KW"/>
</dbReference>
<feature type="domain" description="Glycosyltransferase 2-like" evidence="5">
    <location>
        <begin position="11"/>
        <end position="180"/>
    </location>
</feature>
<evidence type="ECO:0000256" key="3">
    <source>
        <dbReference type="ARBA" id="ARBA00022676"/>
    </source>
</evidence>
<dbReference type="InterPro" id="IPR001173">
    <property type="entry name" value="Glyco_trans_2-like"/>
</dbReference>
<proteinExistence type="inferred from homology"/>
<dbReference type="InterPro" id="IPR029044">
    <property type="entry name" value="Nucleotide-diphossugar_trans"/>
</dbReference>
<dbReference type="Gene3D" id="3.90.550.10">
    <property type="entry name" value="Spore Coat Polysaccharide Biosynthesis Protein SpsA, Chain A"/>
    <property type="match status" value="1"/>
</dbReference>
<sequence>MDAASSTRLDIVVPVHGGWSHVADCLAALETQTSRARIIVVDDLSPDDTLARIRERFPQFTIIANATNLGFAATCNVGMRSGSSEFVLLLNSDVVAVPSMVDQILDSFDSAAEDSLGSVASVLLAPDGTIDSFGITADVTGAGFVRFHGSQVHDIHAHVPPVLGPYGAAAAYRRAALEDVGLLDENIFMYGEELELALRLRTGGWGALAVPFIAGTHIGGASAGTESERQRYLSGFGRGYLLRVYGVLQGRHAARAIVTEAIVTGARLVLRRDLASLKGRLSGWRKGYRVPRRALPTSGLDTNIGFRLSLKMRSPDYWKSLAKQGAQAPRGRMKE</sequence>
<dbReference type="RefSeq" id="WP_165139157.1">
    <property type="nucleotide sequence ID" value="NZ_CP049255.1"/>
</dbReference>
<protein>
    <submittedName>
        <fullName evidence="6">GT2 family glycosyltransferase</fullName>
    </submittedName>
</protein>
<gene>
    <name evidence="6" type="ORF">FHX49_001922</name>
</gene>
<evidence type="ECO:0000313" key="7">
    <source>
        <dbReference type="Proteomes" id="UP000529310"/>
    </source>
</evidence>
<comment type="pathway">
    <text evidence="1">Cell wall biogenesis; cell wall polysaccharide biosynthesis.</text>
</comment>
<dbReference type="Pfam" id="PF00535">
    <property type="entry name" value="Glycos_transf_2"/>
    <property type="match status" value="1"/>
</dbReference>
<dbReference type="PANTHER" id="PTHR43179">
    <property type="entry name" value="RHAMNOSYLTRANSFERASE WBBL"/>
    <property type="match status" value="1"/>
</dbReference>
<comment type="caution">
    <text evidence="6">The sequence shown here is derived from an EMBL/GenBank/DDBJ whole genome shotgun (WGS) entry which is preliminary data.</text>
</comment>
<name>A0A7W4V3T5_9MICO</name>
<dbReference type="Proteomes" id="UP000529310">
    <property type="component" value="Unassembled WGS sequence"/>
</dbReference>
<organism evidence="6 7">
    <name type="scientific">Microbacterium endophyticum</name>
    <dbReference type="NCBI Taxonomy" id="1526412"/>
    <lineage>
        <taxon>Bacteria</taxon>
        <taxon>Bacillati</taxon>
        <taxon>Actinomycetota</taxon>
        <taxon>Actinomycetes</taxon>
        <taxon>Micrococcales</taxon>
        <taxon>Microbacteriaceae</taxon>
        <taxon>Microbacterium</taxon>
    </lineage>
</organism>
<evidence type="ECO:0000256" key="2">
    <source>
        <dbReference type="ARBA" id="ARBA00006739"/>
    </source>
</evidence>
<dbReference type="SUPFAM" id="SSF53448">
    <property type="entry name" value="Nucleotide-diphospho-sugar transferases"/>
    <property type="match status" value="1"/>
</dbReference>
<dbReference type="EMBL" id="JACHWQ010000005">
    <property type="protein sequence ID" value="MBB2976348.1"/>
    <property type="molecule type" value="Genomic_DNA"/>
</dbReference>
<keyword evidence="3" id="KW-0328">Glycosyltransferase</keyword>
<evidence type="ECO:0000313" key="6">
    <source>
        <dbReference type="EMBL" id="MBB2976348.1"/>
    </source>
</evidence>
<dbReference type="PANTHER" id="PTHR43179:SF12">
    <property type="entry name" value="GALACTOFURANOSYLTRANSFERASE GLFT2"/>
    <property type="match status" value="1"/>
</dbReference>
<comment type="similarity">
    <text evidence="2">Belongs to the glycosyltransferase 2 family.</text>
</comment>
<accession>A0A7W4V3T5</accession>
<keyword evidence="7" id="KW-1185">Reference proteome</keyword>
<evidence type="ECO:0000256" key="4">
    <source>
        <dbReference type="ARBA" id="ARBA00022679"/>
    </source>
</evidence>